<dbReference type="Pfam" id="PF04014">
    <property type="entry name" value="MazE_antitoxin"/>
    <property type="match status" value="1"/>
</dbReference>
<sequence length="93" mass="10347">MTGHMPTVAEAWRCKLDTSGRIVLPQAIRMAKGLANGDELIASFEEGTIVLRTYEEAMQRLQDAFCTGIDGDVSLVSELLAERRQEAEYEEGR</sequence>
<name>A0A517M961_9BACT</name>
<dbReference type="KEGG" id="rml:FF011L_01550"/>
<accession>A0A517M961</accession>
<evidence type="ECO:0000313" key="3">
    <source>
        <dbReference type="EMBL" id="QDS91425.1"/>
    </source>
</evidence>
<dbReference type="Gene3D" id="2.10.260.10">
    <property type="match status" value="1"/>
</dbReference>
<dbReference type="SUPFAM" id="SSF89447">
    <property type="entry name" value="AbrB/MazE/MraZ-like"/>
    <property type="match status" value="1"/>
</dbReference>
<evidence type="ECO:0000256" key="1">
    <source>
        <dbReference type="PROSITE-ProRule" id="PRU01076"/>
    </source>
</evidence>
<keyword evidence="1" id="KW-0238">DNA-binding</keyword>
<evidence type="ECO:0000313" key="4">
    <source>
        <dbReference type="Proteomes" id="UP000320672"/>
    </source>
</evidence>
<dbReference type="AlphaFoldDB" id="A0A517M961"/>
<dbReference type="GO" id="GO:0003677">
    <property type="term" value="F:DNA binding"/>
    <property type="evidence" value="ECO:0007669"/>
    <property type="project" value="UniProtKB-UniRule"/>
</dbReference>
<dbReference type="OrthoDB" id="9811597at2"/>
<dbReference type="Proteomes" id="UP000320672">
    <property type="component" value="Chromosome"/>
</dbReference>
<dbReference type="InterPro" id="IPR007159">
    <property type="entry name" value="SpoVT-AbrB_dom"/>
</dbReference>
<dbReference type="InterPro" id="IPR037914">
    <property type="entry name" value="SpoVT-AbrB_sf"/>
</dbReference>
<protein>
    <recommendedName>
        <fullName evidence="2">SpoVT-AbrB domain-containing protein</fullName>
    </recommendedName>
</protein>
<proteinExistence type="predicted"/>
<dbReference type="RefSeq" id="WP_145349493.1">
    <property type="nucleotide sequence ID" value="NZ_CP036262.1"/>
</dbReference>
<dbReference type="EMBL" id="CP036262">
    <property type="protein sequence ID" value="QDS91425.1"/>
    <property type="molecule type" value="Genomic_DNA"/>
</dbReference>
<reference evidence="3 4" key="1">
    <citation type="submission" date="2019-02" db="EMBL/GenBank/DDBJ databases">
        <title>Deep-cultivation of Planctomycetes and their phenomic and genomic characterization uncovers novel biology.</title>
        <authorList>
            <person name="Wiegand S."/>
            <person name="Jogler M."/>
            <person name="Boedeker C."/>
            <person name="Pinto D."/>
            <person name="Vollmers J."/>
            <person name="Rivas-Marin E."/>
            <person name="Kohn T."/>
            <person name="Peeters S.H."/>
            <person name="Heuer A."/>
            <person name="Rast P."/>
            <person name="Oberbeckmann S."/>
            <person name="Bunk B."/>
            <person name="Jeske O."/>
            <person name="Meyerdierks A."/>
            <person name="Storesund J.E."/>
            <person name="Kallscheuer N."/>
            <person name="Luecker S."/>
            <person name="Lage O.M."/>
            <person name="Pohl T."/>
            <person name="Merkel B.J."/>
            <person name="Hornburger P."/>
            <person name="Mueller R.-W."/>
            <person name="Bruemmer F."/>
            <person name="Labrenz M."/>
            <person name="Spormann A.M."/>
            <person name="Op den Camp H."/>
            <person name="Overmann J."/>
            <person name="Amann R."/>
            <person name="Jetten M.S.M."/>
            <person name="Mascher T."/>
            <person name="Medema M.H."/>
            <person name="Devos D.P."/>
            <person name="Kaster A.-K."/>
            <person name="Ovreas L."/>
            <person name="Rohde M."/>
            <person name="Galperin M.Y."/>
            <person name="Jogler C."/>
        </authorList>
    </citation>
    <scope>NUCLEOTIDE SEQUENCE [LARGE SCALE GENOMIC DNA]</scope>
    <source>
        <strain evidence="3 4">FF011L</strain>
    </source>
</reference>
<keyword evidence="4" id="KW-1185">Reference proteome</keyword>
<gene>
    <name evidence="3" type="ORF">FF011L_01550</name>
</gene>
<evidence type="ECO:0000259" key="2">
    <source>
        <dbReference type="PROSITE" id="PS51740"/>
    </source>
</evidence>
<dbReference type="SMART" id="SM00966">
    <property type="entry name" value="SpoVT_AbrB"/>
    <property type="match status" value="1"/>
</dbReference>
<organism evidence="3 4">
    <name type="scientific">Roseimaritima multifibrata</name>
    <dbReference type="NCBI Taxonomy" id="1930274"/>
    <lineage>
        <taxon>Bacteria</taxon>
        <taxon>Pseudomonadati</taxon>
        <taxon>Planctomycetota</taxon>
        <taxon>Planctomycetia</taxon>
        <taxon>Pirellulales</taxon>
        <taxon>Pirellulaceae</taxon>
        <taxon>Roseimaritima</taxon>
    </lineage>
</organism>
<feature type="domain" description="SpoVT-AbrB" evidence="2">
    <location>
        <begin position="11"/>
        <end position="56"/>
    </location>
</feature>
<dbReference type="PROSITE" id="PS51740">
    <property type="entry name" value="SPOVT_ABRB"/>
    <property type="match status" value="1"/>
</dbReference>